<keyword evidence="9" id="KW-1185">Reference proteome</keyword>
<dbReference type="Proteomes" id="UP000707451">
    <property type="component" value="Unassembled WGS sequence"/>
</dbReference>
<dbReference type="InterPro" id="IPR051572">
    <property type="entry name" value="VTC_Complex_Subunit"/>
</dbReference>
<dbReference type="PANTHER" id="PTHR46140:SF1">
    <property type="entry name" value="VACUOLAR TRANSPORTER CHAPERONE COMPLEX SUBUNIT 4-RELATED"/>
    <property type="match status" value="1"/>
</dbReference>
<organism evidence="8 9">
    <name type="scientific">Linnemannia hyalina</name>
    <dbReference type="NCBI Taxonomy" id="64524"/>
    <lineage>
        <taxon>Eukaryota</taxon>
        <taxon>Fungi</taxon>
        <taxon>Fungi incertae sedis</taxon>
        <taxon>Mucoromycota</taxon>
        <taxon>Mortierellomycotina</taxon>
        <taxon>Mortierellomycetes</taxon>
        <taxon>Mortierellales</taxon>
        <taxon>Mortierellaceae</taxon>
        <taxon>Linnemannia</taxon>
    </lineage>
</organism>
<gene>
    <name evidence="8" type="ORF">KI688_000120</name>
</gene>
<evidence type="ECO:0000256" key="3">
    <source>
        <dbReference type="ARBA" id="ARBA00022989"/>
    </source>
</evidence>
<feature type="compositionally biased region" description="Polar residues" evidence="5">
    <location>
        <begin position="1"/>
        <end position="12"/>
    </location>
</feature>
<keyword evidence="2 6" id="KW-0812">Transmembrane</keyword>
<feature type="region of interest" description="Disordered" evidence="5">
    <location>
        <begin position="1"/>
        <end position="29"/>
    </location>
</feature>
<evidence type="ECO:0000256" key="4">
    <source>
        <dbReference type="ARBA" id="ARBA00023136"/>
    </source>
</evidence>
<feature type="compositionally biased region" description="Low complexity" evidence="5">
    <location>
        <begin position="15"/>
        <end position="29"/>
    </location>
</feature>
<feature type="region of interest" description="Disordered" evidence="5">
    <location>
        <begin position="53"/>
        <end position="105"/>
    </location>
</feature>
<name>A0A9P7Y3M1_9FUNG</name>
<feature type="domain" description="DUF202" evidence="7">
    <location>
        <begin position="254"/>
        <end position="312"/>
    </location>
</feature>
<feature type="transmembrane region" description="Helical" evidence="6">
    <location>
        <begin position="260"/>
        <end position="281"/>
    </location>
</feature>
<evidence type="ECO:0000313" key="8">
    <source>
        <dbReference type="EMBL" id="KAG9072350.1"/>
    </source>
</evidence>
<proteinExistence type="predicted"/>
<sequence length="363" mass="40603">MSHQPHQYNYDSQHSKNSNNNNQGLNLSLPYSDGGSLNIDSITDYYTTTTTTTAPQHLHHQQQAPTFPRSTSPYSSSSVDPLATNPSQLKRPASPYIPTERPKHPWNLSSAASSVISTADISSSAYNPSISDRRRLIHSWSSRPQSSVMDPNDQHQNQHQFTAIELHNQQFASDSTVRSRNPSGASNINELASLSASPTNKGRPASVYSTTEGRAGKKKQGFWASIKPKKFSFRPEGVKRPKKADSIGNKKAKFSNERTMVHWIKAAMLMGSLAMTLLSFGDNQVTPYVGVSLLMTCLMMLIYSTTIFQVRMEWLNMRRKDVVYYDRFAPSILTLVVVSIFIFNGVIIFSGDFEVSKDFLRPR</sequence>
<reference evidence="8" key="1">
    <citation type="submission" date="2021-06" db="EMBL/GenBank/DDBJ databases">
        <title>Genome Sequence of Mortierella hyaline Strain SCG-10, a Cold-Adapted, Nitrate-Reducing Fungus Isolated from Soil in Minnesota, USA.</title>
        <authorList>
            <person name="Aldossari N."/>
        </authorList>
    </citation>
    <scope>NUCLEOTIDE SEQUENCE</scope>
    <source>
        <strain evidence="8">SCG-10</strain>
    </source>
</reference>
<evidence type="ECO:0000256" key="6">
    <source>
        <dbReference type="SAM" id="Phobius"/>
    </source>
</evidence>
<evidence type="ECO:0000256" key="5">
    <source>
        <dbReference type="SAM" id="MobiDB-lite"/>
    </source>
</evidence>
<feature type="transmembrane region" description="Helical" evidence="6">
    <location>
        <begin position="287"/>
        <end position="308"/>
    </location>
</feature>
<dbReference type="PANTHER" id="PTHR46140">
    <property type="entry name" value="VACUOLAR TRANSPORTER CHAPERONE 1-RELATED"/>
    <property type="match status" value="1"/>
</dbReference>
<accession>A0A9P7Y3M1</accession>
<evidence type="ECO:0000259" key="7">
    <source>
        <dbReference type="Pfam" id="PF02656"/>
    </source>
</evidence>
<comment type="caution">
    <text evidence="8">The sequence shown here is derived from an EMBL/GenBank/DDBJ whole genome shotgun (WGS) entry which is preliminary data.</text>
</comment>
<feature type="region of interest" description="Disordered" evidence="5">
    <location>
        <begin position="172"/>
        <end position="211"/>
    </location>
</feature>
<feature type="transmembrane region" description="Helical" evidence="6">
    <location>
        <begin position="328"/>
        <end position="349"/>
    </location>
</feature>
<keyword evidence="3 6" id="KW-1133">Transmembrane helix</keyword>
<dbReference type="GO" id="GO:0012505">
    <property type="term" value="C:endomembrane system"/>
    <property type="evidence" value="ECO:0007669"/>
    <property type="project" value="UniProtKB-SubCell"/>
</dbReference>
<dbReference type="OrthoDB" id="2408682at2759"/>
<dbReference type="InterPro" id="IPR003807">
    <property type="entry name" value="DUF202"/>
</dbReference>
<dbReference type="AlphaFoldDB" id="A0A9P7Y3M1"/>
<protein>
    <recommendedName>
        <fullName evidence="7">DUF202 domain-containing protein</fullName>
    </recommendedName>
</protein>
<feature type="compositionally biased region" description="Low complexity" evidence="5">
    <location>
        <begin position="53"/>
        <end position="78"/>
    </location>
</feature>
<feature type="compositionally biased region" description="Polar residues" evidence="5">
    <location>
        <begin position="172"/>
        <end position="200"/>
    </location>
</feature>
<evidence type="ECO:0000313" key="9">
    <source>
        <dbReference type="Proteomes" id="UP000707451"/>
    </source>
</evidence>
<dbReference type="EMBL" id="JAHRHY010000001">
    <property type="protein sequence ID" value="KAG9072350.1"/>
    <property type="molecule type" value="Genomic_DNA"/>
</dbReference>
<evidence type="ECO:0000256" key="1">
    <source>
        <dbReference type="ARBA" id="ARBA00004127"/>
    </source>
</evidence>
<dbReference type="Pfam" id="PF02656">
    <property type="entry name" value="DUF202"/>
    <property type="match status" value="1"/>
</dbReference>
<evidence type="ECO:0000256" key="2">
    <source>
        <dbReference type="ARBA" id="ARBA00022692"/>
    </source>
</evidence>
<comment type="subcellular location">
    <subcellularLocation>
        <location evidence="1">Endomembrane system</location>
        <topology evidence="1">Multi-pass membrane protein</topology>
    </subcellularLocation>
</comment>
<keyword evidence="4 6" id="KW-0472">Membrane</keyword>